<organism evidence="1">
    <name type="scientific">Anguilla anguilla</name>
    <name type="common">European freshwater eel</name>
    <name type="synonym">Muraena anguilla</name>
    <dbReference type="NCBI Taxonomy" id="7936"/>
    <lineage>
        <taxon>Eukaryota</taxon>
        <taxon>Metazoa</taxon>
        <taxon>Chordata</taxon>
        <taxon>Craniata</taxon>
        <taxon>Vertebrata</taxon>
        <taxon>Euteleostomi</taxon>
        <taxon>Actinopterygii</taxon>
        <taxon>Neopterygii</taxon>
        <taxon>Teleostei</taxon>
        <taxon>Anguilliformes</taxon>
        <taxon>Anguillidae</taxon>
        <taxon>Anguilla</taxon>
    </lineage>
</organism>
<accession>A0A0E9RL54</accession>
<sequence>MDLCLKLLSYNPLVEAITRER</sequence>
<dbReference type="EMBL" id="GBXM01079499">
    <property type="protein sequence ID" value="JAH29078.1"/>
    <property type="molecule type" value="Transcribed_RNA"/>
</dbReference>
<reference evidence="1" key="1">
    <citation type="submission" date="2014-11" db="EMBL/GenBank/DDBJ databases">
        <authorList>
            <person name="Amaro Gonzalez C."/>
        </authorList>
    </citation>
    <scope>NUCLEOTIDE SEQUENCE</scope>
</reference>
<name>A0A0E9RL54_ANGAN</name>
<dbReference type="AlphaFoldDB" id="A0A0E9RL54"/>
<proteinExistence type="predicted"/>
<protein>
    <submittedName>
        <fullName evidence="1">Uncharacterized protein</fullName>
    </submittedName>
</protein>
<evidence type="ECO:0000313" key="1">
    <source>
        <dbReference type="EMBL" id="JAH29078.1"/>
    </source>
</evidence>
<reference evidence="1" key="2">
    <citation type="journal article" date="2015" name="Fish Shellfish Immunol.">
        <title>Early steps in the European eel (Anguilla anguilla)-Vibrio vulnificus interaction in the gills: Role of the RtxA13 toxin.</title>
        <authorList>
            <person name="Callol A."/>
            <person name="Pajuelo D."/>
            <person name="Ebbesson L."/>
            <person name="Teles M."/>
            <person name="MacKenzie S."/>
            <person name="Amaro C."/>
        </authorList>
    </citation>
    <scope>NUCLEOTIDE SEQUENCE</scope>
</reference>